<dbReference type="OrthoDB" id="3464768at2759"/>
<accession>A0A9P7Y8E9</accession>
<organism evidence="1 2">
    <name type="scientific">Amylocarpus encephaloides</name>
    <dbReference type="NCBI Taxonomy" id="45428"/>
    <lineage>
        <taxon>Eukaryota</taxon>
        <taxon>Fungi</taxon>
        <taxon>Dikarya</taxon>
        <taxon>Ascomycota</taxon>
        <taxon>Pezizomycotina</taxon>
        <taxon>Leotiomycetes</taxon>
        <taxon>Helotiales</taxon>
        <taxon>Helotiales incertae sedis</taxon>
        <taxon>Amylocarpus</taxon>
    </lineage>
</organism>
<dbReference type="AlphaFoldDB" id="A0A9P7Y8E9"/>
<comment type="caution">
    <text evidence="1">The sequence shown here is derived from an EMBL/GenBank/DDBJ whole genome shotgun (WGS) entry which is preliminary data.</text>
</comment>
<dbReference type="EMBL" id="MU251864">
    <property type="protein sequence ID" value="KAG9228772.1"/>
    <property type="molecule type" value="Genomic_DNA"/>
</dbReference>
<sequence length="249" mass="28469">MPSCRSCHRARIGGPRQEQQQLVKYRKGDTPHIIVNAPSHVATFDQRLLHQHLPKLFHHARNEGNRVVDPYQIFAQNFTHVSDPGTYTTALEWVLNRVQNYGHHPYFPGQTINIRPQDNVFLRILQDLNDAFAFGNHQLIEILLQRSVALLTAISNILRGDQGFDLSDKLLEEYLRTAEAFLPWFSTYDLWCAFDVMKAAFQISDQDPGAVRLLSQTLGPQQRIQLRQLAEGQAWQGDLLAAKFAAFIV</sequence>
<reference evidence="1" key="1">
    <citation type="journal article" date="2021" name="IMA Fungus">
        <title>Genomic characterization of three marine fungi, including Emericellopsis atlantica sp. nov. with signatures of a generalist lifestyle and marine biomass degradation.</title>
        <authorList>
            <person name="Hagestad O.C."/>
            <person name="Hou L."/>
            <person name="Andersen J.H."/>
            <person name="Hansen E.H."/>
            <person name="Altermark B."/>
            <person name="Li C."/>
            <person name="Kuhnert E."/>
            <person name="Cox R.J."/>
            <person name="Crous P.W."/>
            <person name="Spatafora J.W."/>
            <person name="Lail K."/>
            <person name="Amirebrahimi M."/>
            <person name="Lipzen A."/>
            <person name="Pangilinan J."/>
            <person name="Andreopoulos W."/>
            <person name="Hayes R.D."/>
            <person name="Ng V."/>
            <person name="Grigoriev I.V."/>
            <person name="Jackson S.A."/>
            <person name="Sutton T.D.S."/>
            <person name="Dobson A.D.W."/>
            <person name="Rama T."/>
        </authorList>
    </citation>
    <scope>NUCLEOTIDE SEQUENCE</scope>
    <source>
        <strain evidence="1">TRa018bII</strain>
    </source>
</reference>
<keyword evidence="2" id="KW-1185">Reference proteome</keyword>
<evidence type="ECO:0000313" key="1">
    <source>
        <dbReference type="EMBL" id="KAG9228772.1"/>
    </source>
</evidence>
<evidence type="ECO:0000313" key="2">
    <source>
        <dbReference type="Proteomes" id="UP000824998"/>
    </source>
</evidence>
<proteinExistence type="predicted"/>
<protein>
    <submittedName>
        <fullName evidence="1">Uncharacterized protein</fullName>
    </submittedName>
</protein>
<dbReference type="Proteomes" id="UP000824998">
    <property type="component" value="Unassembled WGS sequence"/>
</dbReference>
<gene>
    <name evidence="1" type="ORF">BJ875DRAFT_224384</name>
</gene>
<name>A0A9P7Y8E9_9HELO</name>